<dbReference type="PANTHER" id="PTHR23252">
    <property type="entry name" value="INTIMAL THICKNESS RECEPTOR-RELATED"/>
    <property type="match status" value="1"/>
</dbReference>
<dbReference type="GO" id="GO:0007186">
    <property type="term" value="P:G protein-coupled receptor signaling pathway"/>
    <property type="evidence" value="ECO:0007669"/>
    <property type="project" value="InterPro"/>
</dbReference>
<keyword evidence="1" id="KW-0472">Membrane</keyword>
<dbReference type="GeneID" id="5031778"/>
<feature type="transmembrane region" description="Helical" evidence="1">
    <location>
        <begin position="275"/>
        <end position="297"/>
    </location>
</feature>
<gene>
    <name evidence="3" type="ORF">GSPATT00001644001</name>
</gene>
<keyword evidence="1" id="KW-0812">Transmembrane</keyword>
<dbReference type="OMA" id="YGEWDYA"/>
<feature type="transmembrane region" description="Helical" evidence="1">
    <location>
        <begin position="373"/>
        <end position="395"/>
    </location>
</feature>
<feature type="transmembrane region" description="Helical" evidence="1">
    <location>
        <begin position="309"/>
        <end position="327"/>
    </location>
</feature>
<keyword evidence="1" id="KW-1133">Transmembrane helix</keyword>
<dbReference type="GO" id="GO:0019236">
    <property type="term" value="P:response to pheromone"/>
    <property type="evidence" value="ECO:0007669"/>
    <property type="project" value="InterPro"/>
</dbReference>
<evidence type="ECO:0000256" key="1">
    <source>
        <dbReference type="SAM" id="Phobius"/>
    </source>
</evidence>
<dbReference type="KEGG" id="ptm:GSPATT00001644001"/>
<evidence type="ECO:0000313" key="4">
    <source>
        <dbReference type="Proteomes" id="UP000000600"/>
    </source>
</evidence>
<feature type="domain" description="GPR180/TMEM145 transmembrane" evidence="2">
    <location>
        <begin position="174"/>
        <end position="391"/>
    </location>
</feature>
<dbReference type="InterPro" id="IPR047831">
    <property type="entry name" value="GPR180/TMEM145"/>
</dbReference>
<dbReference type="InParanoid" id="A0D6D6"/>
<sequence>MFIIVLVVLALTEAKSITQTFTMKQLQKQQYIPINRFGSRGIVNYKISTRIIKPPKDYENKQFDISFEFFQQDRWQQALKKDECRRQDDANKIVHQTIEANQDQKVSTQEGQLIFGQYHNVWLAVFNNCQHAIDKVIKINNKNTKLEITVWFYEEGGQEFSLEEQGLLTVVSILTVFTIIGFIYNYRIFRQEQQKYGEWDYAYLFILVVIGLEALQNLLNFMHLTVYYVNGKGIGTFSAISEILQVVDNFLLMILLILLAWGWSIEFMDMEDWDIYVPLAFLIAFAQALIIGLGRLVSSQTDNHLYEGWVGYTISLIYISLALYFYYSTNQRKKKGDAVDNFYFQLKIYGMLFFLAFPFFLFVSKLVDPYKAYKIISIGNMFVRMLNIVLMARLFTGKSSDYQKICIKGKSFLDRGKFL</sequence>
<dbReference type="EMBL" id="CT868318">
    <property type="protein sequence ID" value="CAK78603.1"/>
    <property type="molecule type" value="Genomic_DNA"/>
</dbReference>
<feature type="transmembrane region" description="Helical" evidence="1">
    <location>
        <begin position="201"/>
        <end position="223"/>
    </location>
</feature>
<reference evidence="3 4" key="1">
    <citation type="journal article" date="2006" name="Nature">
        <title>Global trends of whole-genome duplications revealed by the ciliate Paramecium tetraurelia.</title>
        <authorList>
            <consortium name="Genoscope"/>
            <person name="Aury J.-M."/>
            <person name="Jaillon O."/>
            <person name="Duret L."/>
            <person name="Noel B."/>
            <person name="Jubin C."/>
            <person name="Porcel B.M."/>
            <person name="Segurens B."/>
            <person name="Daubin V."/>
            <person name="Anthouard V."/>
            <person name="Aiach N."/>
            <person name="Arnaiz O."/>
            <person name="Billaut A."/>
            <person name="Beisson J."/>
            <person name="Blanc I."/>
            <person name="Bouhouche K."/>
            <person name="Camara F."/>
            <person name="Duharcourt S."/>
            <person name="Guigo R."/>
            <person name="Gogendeau D."/>
            <person name="Katinka M."/>
            <person name="Keller A.-M."/>
            <person name="Kissmehl R."/>
            <person name="Klotz C."/>
            <person name="Koll F."/>
            <person name="Le Moue A."/>
            <person name="Lepere C."/>
            <person name="Malinsky S."/>
            <person name="Nowacki M."/>
            <person name="Nowak J.K."/>
            <person name="Plattner H."/>
            <person name="Poulain J."/>
            <person name="Ruiz F."/>
            <person name="Serrano V."/>
            <person name="Zagulski M."/>
            <person name="Dessen P."/>
            <person name="Betermier M."/>
            <person name="Weissenbach J."/>
            <person name="Scarpelli C."/>
            <person name="Schachter V."/>
            <person name="Sperling L."/>
            <person name="Meyer E."/>
            <person name="Cohen J."/>
            <person name="Wincker P."/>
        </authorList>
    </citation>
    <scope>NUCLEOTIDE SEQUENCE [LARGE SCALE GENOMIC DNA]</scope>
    <source>
        <strain evidence="3 4">Stock d4-2</strain>
    </source>
</reference>
<dbReference type="OrthoDB" id="45670at2759"/>
<dbReference type="eggNOG" id="ENOG502SCYU">
    <property type="taxonomic scope" value="Eukaryota"/>
</dbReference>
<dbReference type="AlphaFoldDB" id="A0D6D6"/>
<proteinExistence type="predicted"/>
<dbReference type="RefSeq" id="XP_001446000.1">
    <property type="nucleotide sequence ID" value="XM_001445963.1"/>
</dbReference>
<evidence type="ECO:0000259" key="2">
    <source>
        <dbReference type="Pfam" id="PF10192"/>
    </source>
</evidence>
<organism evidence="3 4">
    <name type="scientific">Paramecium tetraurelia</name>
    <dbReference type="NCBI Taxonomy" id="5888"/>
    <lineage>
        <taxon>Eukaryota</taxon>
        <taxon>Sar</taxon>
        <taxon>Alveolata</taxon>
        <taxon>Ciliophora</taxon>
        <taxon>Intramacronucleata</taxon>
        <taxon>Oligohymenophorea</taxon>
        <taxon>Peniculida</taxon>
        <taxon>Parameciidae</taxon>
        <taxon>Paramecium</taxon>
    </lineage>
</organism>
<name>A0D6D6_PARTE</name>
<dbReference type="Proteomes" id="UP000000600">
    <property type="component" value="Unassembled WGS sequence"/>
</dbReference>
<dbReference type="HOGENOM" id="CLU_654633_0_0_1"/>
<keyword evidence="4" id="KW-1185">Reference proteome</keyword>
<feature type="transmembrane region" description="Helical" evidence="1">
    <location>
        <begin position="243"/>
        <end position="263"/>
    </location>
</feature>
<protein>
    <recommendedName>
        <fullName evidence="2">GPR180/TMEM145 transmembrane domain-containing protein</fullName>
    </recommendedName>
</protein>
<feature type="transmembrane region" description="Helical" evidence="1">
    <location>
        <begin position="348"/>
        <end position="367"/>
    </location>
</feature>
<dbReference type="Pfam" id="PF10192">
    <property type="entry name" value="GPR180-TMEM145_TM"/>
    <property type="match status" value="1"/>
</dbReference>
<dbReference type="InterPro" id="IPR019336">
    <property type="entry name" value="GPR180/TMEM145_TM"/>
</dbReference>
<feature type="transmembrane region" description="Helical" evidence="1">
    <location>
        <begin position="167"/>
        <end position="189"/>
    </location>
</feature>
<accession>A0D6D6</accession>
<evidence type="ECO:0000313" key="3">
    <source>
        <dbReference type="EMBL" id="CAK78603.1"/>
    </source>
</evidence>
<dbReference type="PANTHER" id="PTHR23252:SF24">
    <property type="entry name" value="TRANSMEMBRANE PROTEIN 145"/>
    <property type="match status" value="1"/>
</dbReference>